<reference evidence="3" key="1">
    <citation type="journal article" date="2018" name="Nat. Microbiol.">
        <title>Leveraging single-cell genomics to expand the fungal tree of life.</title>
        <authorList>
            <person name="Ahrendt S.R."/>
            <person name="Quandt C.A."/>
            <person name="Ciobanu D."/>
            <person name="Clum A."/>
            <person name="Salamov A."/>
            <person name="Andreopoulos B."/>
            <person name="Cheng J.F."/>
            <person name="Woyke T."/>
            <person name="Pelin A."/>
            <person name="Henrissat B."/>
            <person name="Reynolds N.K."/>
            <person name="Benny G.L."/>
            <person name="Smith M.E."/>
            <person name="James T.Y."/>
            <person name="Grigoriev I.V."/>
        </authorList>
    </citation>
    <scope>NUCLEOTIDE SEQUENCE [LARGE SCALE GENOMIC DNA]</scope>
</reference>
<dbReference type="EMBL" id="KZ993945">
    <property type="protein sequence ID" value="RKO94298.1"/>
    <property type="molecule type" value="Genomic_DNA"/>
</dbReference>
<dbReference type="Proteomes" id="UP000269721">
    <property type="component" value="Unassembled WGS sequence"/>
</dbReference>
<accession>A0A4P9WR32</accession>
<feature type="compositionally biased region" description="Polar residues" evidence="1">
    <location>
        <begin position="1"/>
        <end position="14"/>
    </location>
</feature>
<sequence>MQNPSLHTTSSPSPATGAKTFHYRRPRGSPGADVVLEVKFADQDQLEVGEANMHKPLAQAVSHRFQCQMEVSNAECAFDPLIHTNKSNHHTAHEAQILGTEMYMEVQAEAEAADHARPPPSWIFEAAVTLSLPVHKQGSATATNLIIFFTPPLTKPPLVQSLFTPFLF</sequence>
<keyword evidence="3" id="KW-1185">Reference proteome</keyword>
<name>A0A4P9WR32_9FUNG</name>
<evidence type="ECO:0000313" key="2">
    <source>
        <dbReference type="EMBL" id="RKO94298.1"/>
    </source>
</evidence>
<evidence type="ECO:0000313" key="3">
    <source>
        <dbReference type="Proteomes" id="UP000269721"/>
    </source>
</evidence>
<dbReference type="AlphaFoldDB" id="A0A4P9WR32"/>
<evidence type="ECO:0000256" key="1">
    <source>
        <dbReference type="SAM" id="MobiDB-lite"/>
    </source>
</evidence>
<feature type="non-terminal residue" evidence="2">
    <location>
        <position position="168"/>
    </location>
</feature>
<organism evidence="2 3">
    <name type="scientific">Blyttiomyces helicus</name>
    <dbReference type="NCBI Taxonomy" id="388810"/>
    <lineage>
        <taxon>Eukaryota</taxon>
        <taxon>Fungi</taxon>
        <taxon>Fungi incertae sedis</taxon>
        <taxon>Chytridiomycota</taxon>
        <taxon>Chytridiomycota incertae sedis</taxon>
        <taxon>Chytridiomycetes</taxon>
        <taxon>Chytridiomycetes incertae sedis</taxon>
        <taxon>Blyttiomyces</taxon>
    </lineage>
</organism>
<gene>
    <name evidence="2" type="ORF">BDK51DRAFT_32018</name>
</gene>
<feature type="region of interest" description="Disordered" evidence="1">
    <location>
        <begin position="1"/>
        <end position="28"/>
    </location>
</feature>
<proteinExistence type="predicted"/>
<protein>
    <submittedName>
        <fullName evidence="2">Uncharacterized protein</fullName>
    </submittedName>
</protein>